<dbReference type="Pfam" id="PF08537">
    <property type="entry name" value="NBP1"/>
    <property type="match status" value="1"/>
</dbReference>
<dbReference type="InterPro" id="IPR013743">
    <property type="entry name" value="NBP1/CSA1"/>
</dbReference>
<protein>
    <submittedName>
        <fullName evidence="2">Uncharacterized protein</fullName>
    </submittedName>
</protein>
<accession>A0AAN7WPL8</accession>
<organism evidence="2 3">
    <name type="scientific">Arxiozyma heterogenica</name>
    <dbReference type="NCBI Taxonomy" id="278026"/>
    <lineage>
        <taxon>Eukaryota</taxon>
        <taxon>Fungi</taxon>
        <taxon>Dikarya</taxon>
        <taxon>Ascomycota</taxon>
        <taxon>Saccharomycotina</taxon>
        <taxon>Saccharomycetes</taxon>
        <taxon>Saccharomycetales</taxon>
        <taxon>Saccharomycetaceae</taxon>
        <taxon>Arxiozyma</taxon>
    </lineage>
</organism>
<reference evidence="3" key="1">
    <citation type="submission" date="2023-07" db="EMBL/GenBank/DDBJ databases">
        <title>A draft genome of Kazachstania heterogenica Y-27499.</title>
        <authorList>
            <person name="Donic C."/>
            <person name="Kralova J.S."/>
            <person name="Fidel L."/>
            <person name="Ben-Dor S."/>
            <person name="Jung S."/>
        </authorList>
    </citation>
    <scope>NUCLEOTIDE SEQUENCE [LARGE SCALE GENOMIC DNA]</scope>
    <source>
        <strain evidence="3">Y27499</strain>
    </source>
</reference>
<name>A0AAN7WPL8_9SACH</name>
<keyword evidence="3" id="KW-1185">Reference proteome</keyword>
<feature type="region of interest" description="Disordered" evidence="1">
    <location>
        <begin position="287"/>
        <end position="346"/>
    </location>
</feature>
<evidence type="ECO:0000313" key="3">
    <source>
        <dbReference type="Proteomes" id="UP001306508"/>
    </source>
</evidence>
<feature type="region of interest" description="Disordered" evidence="1">
    <location>
        <begin position="165"/>
        <end position="199"/>
    </location>
</feature>
<feature type="compositionally biased region" description="Polar residues" evidence="1">
    <location>
        <begin position="1"/>
        <end position="12"/>
    </location>
</feature>
<feature type="compositionally biased region" description="Acidic residues" evidence="1">
    <location>
        <begin position="336"/>
        <end position="346"/>
    </location>
</feature>
<feature type="compositionally biased region" description="Polar residues" evidence="1">
    <location>
        <begin position="287"/>
        <end position="303"/>
    </location>
</feature>
<dbReference type="AlphaFoldDB" id="A0AAN7WPL8"/>
<sequence length="346" mass="40133">MVDKSSCQMTRQKQLKEEKWNRQIGNNPRLGLASNNRHLRYQLARRLRHSKNFKNVNPRRYKNSAQIKHVLTTRDKLKNIWHSIKLLFTSDDDVYYHGLESSTSNNESQYYYNPITKSRTTPNLSIPSSYTREDSSRSTIDTTLEYMPVQQENVSIFEDNLVGHEPKTKSINSHNDNNGDDDDNTNNAEQYNGTKEDPRDETIVKLKEQVVLLKKKLKYAREKNTLYKSLLDEANIGTTYLESRRHIKNLVRDNMKPESELPPSPERKVYPLVTSSPIRQNIGATNITSANKPTSSSSTTSYHNDAVQAPPQMKSYYNKYPKLPHTESLIKREPANNDEENKEQRL</sequence>
<proteinExistence type="predicted"/>
<dbReference type="Proteomes" id="UP001306508">
    <property type="component" value="Unassembled WGS sequence"/>
</dbReference>
<dbReference type="EMBL" id="JAWIZZ010000031">
    <property type="protein sequence ID" value="KAK5781593.1"/>
    <property type="molecule type" value="Genomic_DNA"/>
</dbReference>
<feature type="region of interest" description="Disordered" evidence="1">
    <location>
        <begin position="1"/>
        <end position="32"/>
    </location>
</feature>
<evidence type="ECO:0000313" key="2">
    <source>
        <dbReference type="EMBL" id="KAK5781593.1"/>
    </source>
</evidence>
<comment type="caution">
    <text evidence="2">The sequence shown here is derived from an EMBL/GenBank/DDBJ whole genome shotgun (WGS) entry which is preliminary data.</text>
</comment>
<feature type="compositionally biased region" description="Basic and acidic residues" evidence="1">
    <location>
        <begin position="324"/>
        <end position="335"/>
    </location>
</feature>
<evidence type="ECO:0000256" key="1">
    <source>
        <dbReference type="SAM" id="MobiDB-lite"/>
    </source>
</evidence>
<gene>
    <name evidence="2" type="ORF">RI543_000775</name>
</gene>